<sequence>MSIVKHCKIHGDLTIEKTCNVHGNLSTKDIIIGFNDDRPYYTCRLCRNERARKYRLENPEKFSATKKKCWYKHHEKNIVESREKYQKHKDVRQKDSLDRYHANPKAQSNRRLKRLFGLSQNEYDAMIIAQDNKCAICKNSEMLMDNKQLDIRKLAVDHCHVTNKVRGLLCFNCNIGLGKFKDSIDELQNAIDYLLIYT</sequence>
<dbReference type="SUPFAM" id="SSF54060">
    <property type="entry name" value="His-Me finger endonucleases"/>
    <property type="match status" value="1"/>
</dbReference>
<name>A0A6J5L2A6_9CAUD</name>
<dbReference type="Pfam" id="PF02945">
    <property type="entry name" value="Endonuclease_7"/>
    <property type="match status" value="1"/>
</dbReference>
<accession>A0A6J5L2A6</accession>
<evidence type="ECO:0000313" key="1">
    <source>
        <dbReference type="EMBL" id="CAB4127732.1"/>
    </source>
</evidence>
<keyword evidence="1" id="KW-0255">Endonuclease</keyword>
<keyword evidence="1" id="KW-0540">Nuclease</keyword>
<dbReference type="EMBL" id="LR796283">
    <property type="protein sequence ID" value="CAB4134440.1"/>
    <property type="molecule type" value="Genomic_DNA"/>
</dbReference>
<evidence type="ECO:0000313" key="2">
    <source>
        <dbReference type="EMBL" id="CAB4134440.1"/>
    </source>
</evidence>
<dbReference type="GO" id="GO:0004519">
    <property type="term" value="F:endonuclease activity"/>
    <property type="evidence" value="ECO:0007669"/>
    <property type="project" value="UniProtKB-KW"/>
</dbReference>
<keyword evidence="1" id="KW-0378">Hydrolase</keyword>
<reference evidence="1" key="1">
    <citation type="submission" date="2020-04" db="EMBL/GenBank/DDBJ databases">
        <authorList>
            <person name="Chiriac C."/>
            <person name="Salcher M."/>
            <person name="Ghai R."/>
            <person name="Kavagutti S V."/>
        </authorList>
    </citation>
    <scope>NUCLEOTIDE SEQUENCE</scope>
</reference>
<dbReference type="Gene3D" id="3.40.1800.10">
    <property type="entry name" value="His-Me finger endonucleases"/>
    <property type="match status" value="1"/>
</dbReference>
<dbReference type="InterPro" id="IPR044925">
    <property type="entry name" value="His-Me_finger_sf"/>
</dbReference>
<dbReference type="InterPro" id="IPR004211">
    <property type="entry name" value="Endonuclease_7"/>
</dbReference>
<dbReference type="EMBL" id="LR796217">
    <property type="protein sequence ID" value="CAB4127732.1"/>
    <property type="molecule type" value="Genomic_DNA"/>
</dbReference>
<dbReference type="InterPro" id="IPR038563">
    <property type="entry name" value="Endonuclease_7_sf"/>
</dbReference>
<proteinExistence type="predicted"/>
<organism evidence="1">
    <name type="scientific">uncultured Caudovirales phage</name>
    <dbReference type="NCBI Taxonomy" id="2100421"/>
    <lineage>
        <taxon>Viruses</taxon>
        <taxon>Duplodnaviria</taxon>
        <taxon>Heunggongvirae</taxon>
        <taxon>Uroviricota</taxon>
        <taxon>Caudoviricetes</taxon>
        <taxon>Peduoviridae</taxon>
        <taxon>Maltschvirus</taxon>
        <taxon>Maltschvirus maltsch</taxon>
    </lineage>
</organism>
<protein>
    <submittedName>
        <fullName evidence="1">Recombination endonuclease VII</fullName>
    </submittedName>
</protein>
<gene>
    <name evidence="2" type="ORF">UFOVP269_59</name>
    <name evidence="1" type="ORF">UFOVP98_11</name>
</gene>